<reference evidence="11" key="1">
    <citation type="submission" date="2022-12" db="EMBL/GenBank/DDBJ databases">
        <title>Draft genome assemblies for two species of Escallonia (Escalloniales).</title>
        <authorList>
            <person name="Chanderbali A."/>
            <person name="Dervinis C."/>
            <person name="Anghel I."/>
            <person name="Soltis D."/>
            <person name="Soltis P."/>
            <person name="Zapata F."/>
        </authorList>
    </citation>
    <scope>NUCLEOTIDE SEQUENCE</scope>
    <source>
        <strain evidence="11">UCBG64.0493</strain>
        <tissue evidence="11">Leaf</tissue>
    </source>
</reference>
<dbReference type="InterPro" id="IPR029044">
    <property type="entry name" value="Nucleotide-diphossugar_trans"/>
</dbReference>
<comment type="similarity">
    <text evidence="2">Belongs to the glycosyltransferase 34 family.</text>
</comment>
<evidence type="ECO:0000313" key="12">
    <source>
        <dbReference type="Proteomes" id="UP001188597"/>
    </source>
</evidence>
<gene>
    <name evidence="11" type="ORF">RJ639_017479</name>
</gene>
<keyword evidence="3" id="KW-0328">Glycosyltransferase</keyword>
<dbReference type="FunFam" id="3.90.550.10:FF:000127">
    <property type="entry name" value="Probable glycosyltransferase 7"/>
    <property type="match status" value="1"/>
</dbReference>
<keyword evidence="10" id="KW-0325">Glycoprotein</keyword>
<dbReference type="GO" id="GO:0000139">
    <property type="term" value="C:Golgi membrane"/>
    <property type="evidence" value="ECO:0007669"/>
    <property type="project" value="UniProtKB-SubCell"/>
</dbReference>
<dbReference type="Pfam" id="PF05637">
    <property type="entry name" value="Glyco_transf_34"/>
    <property type="match status" value="1"/>
</dbReference>
<dbReference type="InterPro" id="IPR008630">
    <property type="entry name" value="Glyco_trans_34"/>
</dbReference>
<evidence type="ECO:0000256" key="5">
    <source>
        <dbReference type="ARBA" id="ARBA00022692"/>
    </source>
</evidence>
<keyword evidence="4" id="KW-0808">Transferase</keyword>
<comment type="subcellular location">
    <subcellularLocation>
        <location evidence="1">Golgi apparatus membrane</location>
        <topology evidence="1">Single-pass type II membrane protein</topology>
    </subcellularLocation>
</comment>
<dbReference type="EMBL" id="JAVXUP010002002">
    <property type="protein sequence ID" value="KAK3006368.1"/>
    <property type="molecule type" value="Genomic_DNA"/>
</dbReference>
<name>A0AA88VEN9_9ASTE</name>
<keyword evidence="6" id="KW-0735">Signal-anchor</keyword>
<evidence type="ECO:0000313" key="11">
    <source>
        <dbReference type="EMBL" id="KAK3006368.1"/>
    </source>
</evidence>
<dbReference type="GO" id="GO:0005802">
    <property type="term" value="C:trans-Golgi network"/>
    <property type="evidence" value="ECO:0007669"/>
    <property type="project" value="TreeGrafter"/>
</dbReference>
<dbReference type="PANTHER" id="PTHR31311:SF17">
    <property type="entry name" value="GALACTOSYL TRANSFERASE GMA12_MNN10 FAMILY PROTEIN"/>
    <property type="match status" value="1"/>
</dbReference>
<dbReference type="AlphaFoldDB" id="A0AA88VEN9"/>
<accession>A0AA88VEN9</accession>
<dbReference type="GO" id="GO:0008378">
    <property type="term" value="F:galactosyltransferase activity"/>
    <property type="evidence" value="ECO:0007669"/>
    <property type="project" value="TreeGrafter"/>
</dbReference>
<dbReference type="Gene3D" id="3.90.550.10">
    <property type="entry name" value="Spore Coat Polysaccharide Biosynthesis Protein SpsA, Chain A"/>
    <property type="match status" value="1"/>
</dbReference>
<evidence type="ECO:0000256" key="8">
    <source>
        <dbReference type="ARBA" id="ARBA00023034"/>
    </source>
</evidence>
<dbReference type="PANTHER" id="PTHR31311">
    <property type="entry name" value="XYLOGLUCAN 6-XYLOSYLTRANSFERASE 5-RELATED-RELATED"/>
    <property type="match status" value="1"/>
</dbReference>
<keyword evidence="7" id="KW-1133">Transmembrane helix</keyword>
<evidence type="ECO:0000256" key="2">
    <source>
        <dbReference type="ARBA" id="ARBA00005664"/>
    </source>
</evidence>
<keyword evidence="5" id="KW-0812">Transmembrane</keyword>
<keyword evidence="8" id="KW-0333">Golgi apparatus</keyword>
<proteinExistence type="inferred from homology"/>
<evidence type="ECO:0000256" key="6">
    <source>
        <dbReference type="ARBA" id="ARBA00022968"/>
    </source>
</evidence>
<evidence type="ECO:0000256" key="3">
    <source>
        <dbReference type="ARBA" id="ARBA00022676"/>
    </source>
</evidence>
<organism evidence="11 12">
    <name type="scientific">Escallonia herrerae</name>
    <dbReference type="NCBI Taxonomy" id="1293975"/>
    <lineage>
        <taxon>Eukaryota</taxon>
        <taxon>Viridiplantae</taxon>
        <taxon>Streptophyta</taxon>
        <taxon>Embryophyta</taxon>
        <taxon>Tracheophyta</taxon>
        <taxon>Spermatophyta</taxon>
        <taxon>Magnoliopsida</taxon>
        <taxon>eudicotyledons</taxon>
        <taxon>Gunneridae</taxon>
        <taxon>Pentapetalae</taxon>
        <taxon>asterids</taxon>
        <taxon>campanulids</taxon>
        <taxon>Escalloniales</taxon>
        <taxon>Escalloniaceae</taxon>
        <taxon>Escallonia</taxon>
    </lineage>
</organism>
<evidence type="ECO:0000256" key="4">
    <source>
        <dbReference type="ARBA" id="ARBA00022679"/>
    </source>
</evidence>
<evidence type="ECO:0000256" key="10">
    <source>
        <dbReference type="ARBA" id="ARBA00023180"/>
    </source>
</evidence>
<evidence type="ECO:0000256" key="7">
    <source>
        <dbReference type="ARBA" id="ARBA00022989"/>
    </source>
</evidence>
<evidence type="ECO:0000256" key="1">
    <source>
        <dbReference type="ARBA" id="ARBA00004323"/>
    </source>
</evidence>
<keyword evidence="12" id="KW-1185">Reference proteome</keyword>
<dbReference type="GO" id="GO:0005768">
    <property type="term" value="C:endosome"/>
    <property type="evidence" value="ECO:0007669"/>
    <property type="project" value="TreeGrafter"/>
</dbReference>
<sequence length="435" mass="50193">MAKSKARSKVVSFLKARLPFVGGALAVALFLAWALWSSANLGFSMSTRMRSEAKNVSATYCTIDAKQQYDPPEETFYDDPRLGYSIEERVKNWDEKRREWLKHHPSFNAGVSDRIFVLTGSQPSPCYNPTGDYLHLKLFKNKVDYCRIHGYGIFYNNAILHPKMPSYWAKTPLLRAAMTAHPEAEWILWVDSDAVFTDMEFKLPLGRYKNHNLVVDGWPDLIYEKRSWIGLNAGVLLFRNCQWSMDFMDDWASMGPQSPDYEKWGRVLKSTLKDKTYPISDDQSALVYMLLKQEYISGKKIYLENEYCFQCYWARVVNQLDDVAEKYVKIEKRESRLRRRHAEVVSESYGALREQYLKEAWYGKETGRRPFITHFTGCQPCSGDHNPKYAGDSCHAGMVRALNFADNQVLRNYGFVHSHLNSSSVTAVPFDSPGM</sequence>
<dbReference type="Proteomes" id="UP001188597">
    <property type="component" value="Unassembled WGS sequence"/>
</dbReference>
<keyword evidence="9" id="KW-0472">Membrane</keyword>
<protein>
    <submittedName>
        <fullName evidence="11">Uncharacterized protein</fullName>
    </submittedName>
</protein>
<comment type="caution">
    <text evidence="11">The sequence shown here is derived from an EMBL/GenBank/DDBJ whole genome shotgun (WGS) entry which is preliminary data.</text>
</comment>
<evidence type="ECO:0000256" key="9">
    <source>
        <dbReference type="ARBA" id="ARBA00023136"/>
    </source>
</evidence>